<organism evidence="1 2">
    <name type="scientific">Ilex paraguariensis</name>
    <name type="common">yerba mate</name>
    <dbReference type="NCBI Taxonomy" id="185542"/>
    <lineage>
        <taxon>Eukaryota</taxon>
        <taxon>Viridiplantae</taxon>
        <taxon>Streptophyta</taxon>
        <taxon>Embryophyta</taxon>
        <taxon>Tracheophyta</taxon>
        <taxon>Spermatophyta</taxon>
        <taxon>Magnoliopsida</taxon>
        <taxon>eudicotyledons</taxon>
        <taxon>Gunneridae</taxon>
        <taxon>Pentapetalae</taxon>
        <taxon>asterids</taxon>
        <taxon>campanulids</taxon>
        <taxon>Aquifoliales</taxon>
        <taxon>Aquifoliaceae</taxon>
        <taxon>Ilex</taxon>
    </lineage>
</organism>
<dbReference type="EMBL" id="CAUOFW020006391">
    <property type="protein sequence ID" value="CAK9174552.1"/>
    <property type="molecule type" value="Genomic_DNA"/>
</dbReference>
<gene>
    <name evidence="1" type="ORF">ILEXP_LOCUS44303</name>
</gene>
<comment type="caution">
    <text evidence="1">The sequence shown here is derived from an EMBL/GenBank/DDBJ whole genome shotgun (WGS) entry which is preliminary data.</text>
</comment>
<reference evidence="1 2" key="1">
    <citation type="submission" date="2024-02" db="EMBL/GenBank/DDBJ databases">
        <authorList>
            <person name="Vignale AGUSTIN F."/>
            <person name="Sosa J E."/>
            <person name="Modenutti C."/>
        </authorList>
    </citation>
    <scope>NUCLEOTIDE SEQUENCE [LARGE SCALE GENOMIC DNA]</scope>
</reference>
<dbReference type="Proteomes" id="UP001642360">
    <property type="component" value="Unassembled WGS sequence"/>
</dbReference>
<dbReference type="AlphaFoldDB" id="A0ABC8U486"/>
<sequence length="88" mass="9633">MAQAVAVSSSNFGAWSELVDEGMKTPAEVVVVDTNTAVVDEVAQNFDLGLEQKLIEKVVEMDCKKPCPFLSFRSLHTKSQGRELSCEL</sequence>
<evidence type="ECO:0000313" key="2">
    <source>
        <dbReference type="Proteomes" id="UP001642360"/>
    </source>
</evidence>
<name>A0ABC8U486_9AQUA</name>
<keyword evidence="2" id="KW-1185">Reference proteome</keyword>
<proteinExistence type="predicted"/>
<evidence type="ECO:0000313" key="1">
    <source>
        <dbReference type="EMBL" id="CAK9174552.1"/>
    </source>
</evidence>
<protein>
    <submittedName>
        <fullName evidence="1">Uncharacterized protein</fullName>
    </submittedName>
</protein>
<accession>A0ABC8U486</accession>